<dbReference type="Proteomes" id="UP001138500">
    <property type="component" value="Unassembled WGS sequence"/>
</dbReference>
<evidence type="ECO:0000256" key="1">
    <source>
        <dbReference type="SAM" id="MobiDB-lite"/>
    </source>
</evidence>
<evidence type="ECO:0000313" key="2">
    <source>
        <dbReference type="EMBL" id="KAH9826705.1"/>
    </source>
</evidence>
<organism evidence="2 3">
    <name type="scientific">Teratosphaeria destructans</name>
    <dbReference type="NCBI Taxonomy" id="418781"/>
    <lineage>
        <taxon>Eukaryota</taxon>
        <taxon>Fungi</taxon>
        <taxon>Dikarya</taxon>
        <taxon>Ascomycota</taxon>
        <taxon>Pezizomycotina</taxon>
        <taxon>Dothideomycetes</taxon>
        <taxon>Dothideomycetidae</taxon>
        <taxon>Mycosphaerellales</taxon>
        <taxon>Teratosphaeriaceae</taxon>
        <taxon>Teratosphaeria</taxon>
    </lineage>
</organism>
<comment type="caution">
    <text evidence="2">The sequence shown here is derived from an EMBL/GenBank/DDBJ whole genome shotgun (WGS) entry which is preliminary data.</text>
</comment>
<reference evidence="2 3" key="2">
    <citation type="journal article" date="2021" name="Curr. Genet.">
        <title>Genetic response to nitrogen starvation in the aggressive Eucalyptus foliar pathogen Teratosphaeria destructans.</title>
        <authorList>
            <person name="Havenga M."/>
            <person name="Wingfield B.D."/>
            <person name="Wingfield M.J."/>
            <person name="Dreyer L.L."/>
            <person name="Roets F."/>
            <person name="Aylward J."/>
        </authorList>
    </citation>
    <scope>NUCLEOTIDE SEQUENCE [LARGE SCALE GENOMIC DNA]</scope>
    <source>
        <strain evidence="2">CMW44962</strain>
    </source>
</reference>
<dbReference type="AlphaFoldDB" id="A0A9W7W1T4"/>
<sequence length="479" mass="52948">MGSQQYTSWLQSPNTSLLSANASLVYITTTTEIREPTAILKHIQTQEKHVTKKEEKVLNTIEGSNGLCVETQTSLLFKISGGAYLPGIDENLLDEKLVTFPMIHIVSFDSDGKIKQIRLHWDQGSLLKQVEAIGRTGRNWPIRDGKQQIEAISKGLQAAGQDSADSASSLPLRGPQEVVFDRHKRHESVSATRDPHASLSLFAPRDPNEEAASRSYNGPKYAPRETAKPPSRDLADIVGEDRPDENHTRSTSPTKGGAGKNFNPNRLFDDNDENAAPLPAQKKTYKDKYGHFDFGEGEDAPQESHVNGKKSSSKSQATFSFEDFTTPPKVSGRSRPDYDRQWGAGVQEDDPPSPLKRPVVHAPRKDAEPHFEFNDDSPAQAEKPKSLQRQKGMGLYQDPIQHDERAAISKNSTGRRNDFAPQYEFTDESTPKEKKIYKTAGDGMGSRKAGGRGWGIGDESDIEDDADAHPRGRRAQAGH</sequence>
<reference evidence="2 3" key="1">
    <citation type="journal article" date="2018" name="IMA Fungus">
        <title>IMA Genome-F 10: Nine draft genome sequences of Claviceps purpurea s.lat., including C. arundinis, C. humidiphila, and C. cf. spartinae, pseudomolecules for the pitch canker pathogen Fusarium circinatum, draft genome of Davidsoniella eucalypti, Grosmannia galeiformis, Quambalaria eucalypti, and Teratosphaeria destructans.</title>
        <authorList>
            <person name="Wingfield B.D."/>
            <person name="Liu M."/>
            <person name="Nguyen H.D."/>
            <person name="Lane F.A."/>
            <person name="Morgan S.W."/>
            <person name="De Vos L."/>
            <person name="Wilken P.M."/>
            <person name="Duong T.A."/>
            <person name="Aylward J."/>
            <person name="Coetzee M.P."/>
            <person name="Dadej K."/>
            <person name="De Beer Z.W."/>
            <person name="Findlay W."/>
            <person name="Havenga M."/>
            <person name="Kolarik M."/>
            <person name="Menzies J.G."/>
            <person name="Naidoo K."/>
            <person name="Pochopski O."/>
            <person name="Shoukouhi P."/>
            <person name="Santana Q.C."/>
            <person name="Seifert K.A."/>
            <person name="Soal N."/>
            <person name="Steenkamp E.T."/>
            <person name="Tatham C.T."/>
            <person name="van der Nest M.A."/>
            <person name="Wingfield M.J."/>
        </authorList>
    </citation>
    <scope>NUCLEOTIDE SEQUENCE [LARGE SCALE GENOMIC DNA]</scope>
    <source>
        <strain evidence="2">CMW44962</strain>
    </source>
</reference>
<dbReference type="SUPFAM" id="SSF54427">
    <property type="entry name" value="NTF2-like"/>
    <property type="match status" value="1"/>
</dbReference>
<accession>A0A9W7W1T4</accession>
<dbReference type="OrthoDB" id="1162399at2759"/>
<evidence type="ECO:0000313" key="3">
    <source>
        <dbReference type="Proteomes" id="UP001138500"/>
    </source>
</evidence>
<gene>
    <name evidence="2" type="ORF">Tdes44962_MAKER03409</name>
</gene>
<feature type="region of interest" description="Disordered" evidence="1">
    <location>
        <begin position="185"/>
        <end position="479"/>
    </location>
</feature>
<dbReference type="InterPro" id="IPR032710">
    <property type="entry name" value="NTF2-like_dom_sf"/>
</dbReference>
<dbReference type="EMBL" id="RIBY02001967">
    <property type="protein sequence ID" value="KAH9826705.1"/>
    <property type="molecule type" value="Genomic_DNA"/>
</dbReference>
<keyword evidence="3" id="KW-1185">Reference proteome</keyword>
<protein>
    <submittedName>
        <fullName evidence="2">Uncharacterized protein</fullName>
    </submittedName>
</protein>
<feature type="compositionally biased region" description="Low complexity" evidence="1">
    <location>
        <begin position="157"/>
        <end position="169"/>
    </location>
</feature>
<feature type="region of interest" description="Disordered" evidence="1">
    <location>
        <begin position="155"/>
        <end position="174"/>
    </location>
</feature>
<name>A0A9W7W1T4_9PEZI</name>
<proteinExistence type="predicted"/>
<feature type="compositionally biased region" description="Basic and acidic residues" evidence="1">
    <location>
        <begin position="363"/>
        <end position="373"/>
    </location>
</feature>
<feature type="compositionally biased region" description="Basic and acidic residues" evidence="1">
    <location>
        <begin position="284"/>
        <end position="294"/>
    </location>
</feature>
<feature type="compositionally biased region" description="Basic and acidic residues" evidence="1">
    <location>
        <begin position="222"/>
        <end position="248"/>
    </location>
</feature>